<proteinExistence type="predicted"/>
<name>A0A453BLB6_AEGTS</name>
<dbReference type="Proteomes" id="UP000015105">
    <property type="component" value="Chromosome 2D"/>
</dbReference>
<protein>
    <submittedName>
        <fullName evidence="1">Uncharacterized protein</fullName>
    </submittedName>
</protein>
<dbReference type="AlphaFoldDB" id="A0A453BLB6"/>
<reference evidence="1" key="4">
    <citation type="submission" date="2019-03" db="UniProtKB">
        <authorList>
            <consortium name="EnsemblPlants"/>
        </authorList>
    </citation>
    <scope>IDENTIFICATION</scope>
</reference>
<dbReference type="EnsemblPlants" id="AET2Gv20553700.2">
    <property type="protein sequence ID" value="AET2Gv20553700.2"/>
    <property type="gene ID" value="AET2Gv20553700"/>
</dbReference>
<reference evidence="2" key="2">
    <citation type="journal article" date="2017" name="Nat. Plants">
        <title>The Aegilops tauschii genome reveals multiple impacts of transposons.</title>
        <authorList>
            <person name="Zhao G."/>
            <person name="Zou C."/>
            <person name="Li K."/>
            <person name="Wang K."/>
            <person name="Li T."/>
            <person name="Gao L."/>
            <person name="Zhang X."/>
            <person name="Wang H."/>
            <person name="Yang Z."/>
            <person name="Liu X."/>
            <person name="Jiang W."/>
            <person name="Mao L."/>
            <person name="Kong X."/>
            <person name="Jiao Y."/>
            <person name="Jia J."/>
        </authorList>
    </citation>
    <scope>NUCLEOTIDE SEQUENCE [LARGE SCALE GENOMIC DNA]</scope>
    <source>
        <strain evidence="2">cv. AL8/78</strain>
    </source>
</reference>
<reference evidence="1" key="3">
    <citation type="journal article" date="2017" name="Nature">
        <title>Genome sequence of the progenitor of the wheat D genome Aegilops tauschii.</title>
        <authorList>
            <person name="Luo M.C."/>
            <person name="Gu Y.Q."/>
            <person name="Puiu D."/>
            <person name="Wang H."/>
            <person name="Twardziok S.O."/>
            <person name="Deal K.R."/>
            <person name="Huo N."/>
            <person name="Zhu T."/>
            <person name="Wang L."/>
            <person name="Wang Y."/>
            <person name="McGuire P.E."/>
            <person name="Liu S."/>
            <person name="Long H."/>
            <person name="Ramasamy R.K."/>
            <person name="Rodriguez J.C."/>
            <person name="Van S.L."/>
            <person name="Yuan L."/>
            <person name="Wang Z."/>
            <person name="Xia Z."/>
            <person name="Xiao L."/>
            <person name="Anderson O.D."/>
            <person name="Ouyang S."/>
            <person name="Liang Y."/>
            <person name="Zimin A.V."/>
            <person name="Pertea G."/>
            <person name="Qi P."/>
            <person name="Bennetzen J.L."/>
            <person name="Dai X."/>
            <person name="Dawson M.W."/>
            <person name="Muller H.G."/>
            <person name="Kugler K."/>
            <person name="Rivarola-Duarte L."/>
            <person name="Spannagl M."/>
            <person name="Mayer K.F.X."/>
            <person name="Lu F.H."/>
            <person name="Bevan M.W."/>
            <person name="Leroy P."/>
            <person name="Li P."/>
            <person name="You F.M."/>
            <person name="Sun Q."/>
            <person name="Liu Z."/>
            <person name="Lyons E."/>
            <person name="Wicker T."/>
            <person name="Salzberg S.L."/>
            <person name="Devos K.M."/>
            <person name="Dvorak J."/>
        </authorList>
    </citation>
    <scope>NUCLEOTIDE SEQUENCE [LARGE SCALE GENOMIC DNA]</scope>
    <source>
        <strain evidence="1">cv. AL8/78</strain>
    </source>
</reference>
<organism evidence="1 2">
    <name type="scientific">Aegilops tauschii subsp. strangulata</name>
    <name type="common">Goatgrass</name>
    <dbReference type="NCBI Taxonomy" id="200361"/>
    <lineage>
        <taxon>Eukaryota</taxon>
        <taxon>Viridiplantae</taxon>
        <taxon>Streptophyta</taxon>
        <taxon>Embryophyta</taxon>
        <taxon>Tracheophyta</taxon>
        <taxon>Spermatophyta</taxon>
        <taxon>Magnoliopsida</taxon>
        <taxon>Liliopsida</taxon>
        <taxon>Poales</taxon>
        <taxon>Poaceae</taxon>
        <taxon>BOP clade</taxon>
        <taxon>Pooideae</taxon>
        <taxon>Triticodae</taxon>
        <taxon>Triticeae</taxon>
        <taxon>Triticinae</taxon>
        <taxon>Aegilops</taxon>
    </lineage>
</organism>
<evidence type="ECO:0000313" key="2">
    <source>
        <dbReference type="Proteomes" id="UP000015105"/>
    </source>
</evidence>
<reference evidence="2" key="1">
    <citation type="journal article" date="2014" name="Science">
        <title>Ancient hybridizations among the ancestral genomes of bread wheat.</title>
        <authorList>
            <consortium name="International Wheat Genome Sequencing Consortium,"/>
            <person name="Marcussen T."/>
            <person name="Sandve S.R."/>
            <person name="Heier L."/>
            <person name="Spannagl M."/>
            <person name="Pfeifer M."/>
            <person name="Jakobsen K.S."/>
            <person name="Wulff B.B."/>
            <person name="Steuernagel B."/>
            <person name="Mayer K.F."/>
            <person name="Olsen O.A."/>
        </authorList>
    </citation>
    <scope>NUCLEOTIDE SEQUENCE [LARGE SCALE GENOMIC DNA]</scope>
    <source>
        <strain evidence="2">cv. AL8/78</strain>
    </source>
</reference>
<dbReference type="Gramene" id="AET2Gv20553700.2">
    <property type="protein sequence ID" value="AET2Gv20553700.2"/>
    <property type="gene ID" value="AET2Gv20553700"/>
</dbReference>
<sequence length="133" mass="15362">MQRGMRFDQLHGRHFKSVCRQRTRMIHVFVSSYFMKVKSGFQNYVLALLLPPQVQHSNLPITTAHLFLSMQKMAAVSTEHSSKKILQLMQFGPYELFGSVSFSFGHKQMFRWTPDTSASGDHPEQLWDPGDLT</sequence>
<accession>A0A453BLB6</accession>
<reference evidence="1" key="5">
    <citation type="journal article" date="2021" name="G3 (Bethesda)">
        <title>Aegilops tauschii genome assembly Aet v5.0 features greater sequence contiguity and improved annotation.</title>
        <authorList>
            <person name="Wang L."/>
            <person name="Zhu T."/>
            <person name="Rodriguez J.C."/>
            <person name="Deal K.R."/>
            <person name="Dubcovsky J."/>
            <person name="McGuire P.E."/>
            <person name="Lux T."/>
            <person name="Spannagl M."/>
            <person name="Mayer K.F.X."/>
            <person name="Baldrich P."/>
            <person name="Meyers B.C."/>
            <person name="Huo N."/>
            <person name="Gu Y.Q."/>
            <person name="Zhou H."/>
            <person name="Devos K.M."/>
            <person name="Bennetzen J.L."/>
            <person name="Unver T."/>
            <person name="Budak H."/>
            <person name="Gulick P.J."/>
            <person name="Galiba G."/>
            <person name="Kalapos B."/>
            <person name="Nelson D.R."/>
            <person name="Li P."/>
            <person name="You F.M."/>
            <person name="Luo M.C."/>
            <person name="Dvorak J."/>
        </authorList>
    </citation>
    <scope>NUCLEOTIDE SEQUENCE [LARGE SCALE GENOMIC DNA]</scope>
    <source>
        <strain evidence="1">cv. AL8/78</strain>
    </source>
</reference>
<keyword evidence="2" id="KW-1185">Reference proteome</keyword>
<evidence type="ECO:0000313" key="1">
    <source>
        <dbReference type="EnsemblPlants" id="AET2Gv20553700.2"/>
    </source>
</evidence>